<keyword evidence="3" id="KW-1185">Reference proteome</keyword>
<keyword evidence="1" id="KW-0732">Signal</keyword>
<reference evidence="2" key="1">
    <citation type="journal article" date="2020" name="Stud. Mycol.">
        <title>101 Dothideomycetes genomes: a test case for predicting lifestyles and emergence of pathogens.</title>
        <authorList>
            <person name="Haridas S."/>
            <person name="Albert R."/>
            <person name="Binder M."/>
            <person name="Bloem J."/>
            <person name="Labutti K."/>
            <person name="Salamov A."/>
            <person name="Andreopoulos B."/>
            <person name="Baker S."/>
            <person name="Barry K."/>
            <person name="Bills G."/>
            <person name="Bluhm B."/>
            <person name="Cannon C."/>
            <person name="Castanera R."/>
            <person name="Culley D."/>
            <person name="Daum C."/>
            <person name="Ezra D."/>
            <person name="Gonzalez J."/>
            <person name="Henrissat B."/>
            <person name="Kuo A."/>
            <person name="Liang C."/>
            <person name="Lipzen A."/>
            <person name="Lutzoni F."/>
            <person name="Magnuson J."/>
            <person name="Mondo S."/>
            <person name="Nolan M."/>
            <person name="Ohm R."/>
            <person name="Pangilinan J."/>
            <person name="Park H.-J."/>
            <person name="Ramirez L."/>
            <person name="Alfaro M."/>
            <person name="Sun H."/>
            <person name="Tritt A."/>
            <person name="Yoshinaga Y."/>
            <person name="Zwiers L.-H."/>
            <person name="Turgeon B."/>
            <person name="Goodwin S."/>
            <person name="Spatafora J."/>
            <person name="Crous P."/>
            <person name="Grigoriev I."/>
        </authorList>
    </citation>
    <scope>NUCLEOTIDE SEQUENCE</scope>
    <source>
        <strain evidence="2">CBS 627.86</strain>
    </source>
</reference>
<evidence type="ECO:0000313" key="2">
    <source>
        <dbReference type="EMBL" id="KAF2119251.1"/>
    </source>
</evidence>
<evidence type="ECO:0000313" key="3">
    <source>
        <dbReference type="Proteomes" id="UP000799770"/>
    </source>
</evidence>
<gene>
    <name evidence="2" type="ORF">BDV96DRAFT_567264</name>
</gene>
<dbReference type="AlphaFoldDB" id="A0A6A5ZLX7"/>
<name>A0A6A5ZLX7_9PLEO</name>
<evidence type="ECO:0000256" key="1">
    <source>
        <dbReference type="SAM" id="SignalP"/>
    </source>
</evidence>
<dbReference type="EMBL" id="ML977315">
    <property type="protein sequence ID" value="KAF2119251.1"/>
    <property type="molecule type" value="Genomic_DNA"/>
</dbReference>
<sequence length="190" mass="20221">MLLSTVLLTCLPLASALPKFEHRADTYLERRASDLGPQIRSQLDVLNASVIELTAAVNKFDGTLLGVLPQSLAVIGAETKLDATIVKLTILSKQTAPLTADESESVVTTLASLLTPIQTSLTAITDKYPEFKKTLESPIVLLDLKTLKAHTDDLITALTPKVTSDWAGFLTLGQGVLDSAFDAAIAVYSG</sequence>
<feature type="chain" id="PRO_5025407888" evidence="1">
    <location>
        <begin position="17"/>
        <end position="190"/>
    </location>
</feature>
<dbReference type="PANTHER" id="PTHR38123">
    <property type="entry name" value="CELL WALL SERINE-THREONINE-RICH GALACTOMANNOPROTEIN MP1 (AFU_ORTHOLOGUE AFUA_4G03240)"/>
    <property type="match status" value="1"/>
</dbReference>
<dbReference type="OrthoDB" id="2422134at2759"/>
<dbReference type="Proteomes" id="UP000799770">
    <property type="component" value="Unassembled WGS sequence"/>
</dbReference>
<dbReference type="Pfam" id="PF12296">
    <property type="entry name" value="HsbA"/>
    <property type="match status" value="1"/>
</dbReference>
<protein>
    <submittedName>
        <fullName evidence="2">Hydrophobic surface binding protein A-domain-containing protein</fullName>
    </submittedName>
</protein>
<organism evidence="2 3">
    <name type="scientific">Lophiotrema nucula</name>
    <dbReference type="NCBI Taxonomy" id="690887"/>
    <lineage>
        <taxon>Eukaryota</taxon>
        <taxon>Fungi</taxon>
        <taxon>Dikarya</taxon>
        <taxon>Ascomycota</taxon>
        <taxon>Pezizomycotina</taxon>
        <taxon>Dothideomycetes</taxon>
        <taxon>Pleosporomycetidae</taxon>
        <taxon>Pleosporales</taxon>
        <taxon>Lophiotremataceae</taxon>
        <taxon>Lophiotrema</taxon>
    </lineage>
</organism>
<dbReference type="GO" id="GO:0005576">
    <property type="term" value="C:extracellular region"/>
    <property type="evidence" value="ECO:0007669"/>
    <property type="project" value="TreeGrafter"/>
</dbReference>
<dbReference type="PANTHER" id="PTHR38123:SF1">
    <property type="entry name" value="HYDROPHOBIC SURFACE BINDING PROTEIN"/>
    <property type="match status" value="1"/>
</dbReference>
<dbReference type="InterPro" id="IPR021054">
    <property type="entry name" value="Cell_wall_mannoprotein_1"/>
</dbReference>
<accession>A0A6A5ZLX7</accession>
<dbReference type="Gene3D" id="1.20.1280.140">
    <property type="match status" value="1"/>
</dbReference>
<proteinExistence type="predicted"/>
<feature type="signal peptide" evidence="1">
    <location>
        <begin position="1"/>
        <end position="16"/>
    </location>
</feature>